<dbReference type="AlphaFoldDB" id="A0A7Z9E2M0"/>
<reference evidence="2 4" key="1">
    <citation type="submission" date="2019-10" db="EMBL/GenBank/DDBJ databases">
        <authorList>
            <consortium name="Genoscope - CEA"/>
            <person name="William W."/>
        </authorList>
    </citation>
    <scope>NUCLEOTIDE SEQUENCE [LARGE SCALE GENOMIC DNA]</scope>
    <source>
        <strain evidence="2">BBR_PRJEB10992</strain>
    </source>
</reference>
<evidence type="ECO:0000313" key="1">
    <source>
        <dbReference type="EMBL" id="VXD12207.1"/>
    </source>
</evidence>
<comment type="caution">
    <text evidence="2">The sequence shown here is derived from an EMBL/GenBank/DDBJ whole genome shotgun (WGS) entry which is preliminary data.</text>
</comment>
<dbReference type="EMBL" id="CZCU02000074">
    <property type="protein sequence ID" value="VXD12207.1"/>
    <property type="molecule type" value="Genomic_DNA"/>
</dbReference>
<dbReference type="EMBL" id="CZCU02000152">
    <property type="protein sequence ID" value="VXD22477.1"/>
    <property type="molecule type" value="Genomic_DNA"/>
</dbReference>
<keyword evidence="4" id="KW-1185">Reference proteome</keyword>
<sequence length="90" mass="10463">MKKITETKTNLPTRNILSFLSSIDGVLENWGYKRIGIPWEQVEYNPRFHQPDVKDIQPGETVYVRFVGYRDGDRICCPAKVSRKLPNPLK</sequence>
<dbReference type="EMBL" id="CZCU02000167">
    <property type="protein sequence ID" value="VXD25546.1"/>
    <property type="molecule type" value="Genomic_DNA"/>
</dbReference>
<dbReference type="Proteomes" id="UP000184550">
    <property type="component" value="Unassembled WGS sequence"/>
</dbReference>
<evidence type="ECO:0000313" key="3">
    <source>
        <dbReference type="EMBL" id="VXD25546.1"/>
    </source>
</evidence>
<name>A0A7Z9E2M0_9CYAN</name>
<evidence type="ECO:0000313" key="2">
    <source>
        <dbReference type="EMBL" id="VXD22477.1"/>
    </source>
</evidence>
<protein>
    <submittedName>
        <fullName evidence="2">Uncharacterized protein</fullName>
    </submittedName>
</protein>
<dbReference type="RefSeq" id="WP_083624827.1">
    <property type="nucleotide sequence ID" value="NZ_LR734877.1"/>
</dbReference>
<accession>A0A7Z9E2M0</accession>
<gene>
    <name evidence="1" type="ORF">PL8927_1650002</name>
    <name evidence="2" type="ORF">PL8927_750114</name>
    <name evidence="3" type="ORF">PL8927_890004</name>
</gene>
<organism evidence="2 4">
    <name type="scientific">Planktothrix serta PCC 8927</name>
    <dbReference type="NCBI Taxonomy" id="671068"/>
    <lineage>
        <taxon>Bacteria</taxon>
        <taxon>Bacillati</taxon>
        <taxon>Cyanobacteriota</taxon>
        <taxon>Cyanophyceae</taxon>
        <taxon>Oscillatoriophycideae</taxon>
        <taxon>Oscillatoriales</taxon>
        <taxon>Microcoleaceae</taxon>
        <taxon>Planktothrix</taxon>
    </lineage>
</organism>
<proteinExistence type="predicted"/>
<evidence type="ECO:0000313" key="4">
    <source>
        <dbReference type="Proteomes" id="UP000184550"/>
    </source>
</evidence>